<evidence type="ECO:0000256" key="2">
    <source>
        <dbReference type="ARBA" id="ARBA00023163"/>
    </source>
</evidence>
<name>A0ABD5PNG0_9EURY</name>
<dbReference type="InterPro" id="IPR056433">
    <property type="entry name" value="DmsR-like_N"/>
</dbReference>
<sequence>MPATSVQQSTGGPETPPLRARLEVDPGPNANCPVVSAAPNAAAVTRSVSSGGSCHSEITVIDDGTCERSYVSSATTGDCVCGAISQFDCVFDVEAVTDGSLVISLVVEDRPLLSRIISALEETGATVRLQRLAHGVDDGDVTLEIDATDVTAKQREAVELAVELGYYDRPRTATLSELADRLGVSKSAVSQRLNAVELTLIRSFVTD</sequence>
<evidence type="ECO:0000259" key="5">
    <source>
        <dbReference type="Pfam" id="PF24277"/>
    </source>
</evidence>
<feature type="domain" description="DmsR-like N-terminal" evidence="5">
    <location>
        <begin position="23"/>
        <end position="134"/>
    </location>
</feature>
<evidence type="ECO:0000259" key="4">
    <source>
        <dbReference type="Pfam" id="PF04967"/>
    </source>
</evidence>
<keyword evidence="2" id="KW-0804">Transcription</keyword>
<dbReference type="Pfam" id="PF24277">
    <property type="entry name" value="DmsR_N"/>
    <property type="match status" value="1"/>
</dbReference>
<evidence type="ECO:0000313" key="7">
    <source>
        <dbReference type="Proteomes" id="UP001595898"/>
    </source>
</evidence>
<keyword evidence="1" id="KW-0805">Transcription regulation</keyword>
<gene>
    <name evidence="6" type="ORF">ACFO5R_09010</name>
</gene>
<dbReference type="AlphaFoldDB" id="A0ABD5PNG0"/>
<organism evidence="6 7">
    <name type="scientific">Halosolutus amylolyticus</name>
    <dbReference type="NCBI Taxonomy" id="2932267"/>
    <lineage>
        <taxon>Archaea</taxon>
        <taxon>Methanobacteriati</taxon>
        <taxon>Methanobacteriota</taxon>
        <taxon>Stenosarchaea group</taxon>
        <taxon>Halobacteria</taxon>
        <taxon>Halobacteriales</taxon>
        <taxon>Natrialbaceae</taxon>
        <taxon>Halosolutus</taxon>
    </lineage>
</organism>
<dbReference type="PANTHER" id="PTHR34236">
    <property type="entry name" value="DIMETHYL SULFOXIDE REDUCTASE TRANSCRIPTIONAL ACTIVATOR"/>
    <property type="match status" value="1"/>
</dbReference>
<evidence type="ECO:0000256" key="3">
    <source>
        <dbReference type="SAM" id="MobiDB-lite"/>
    </source>
</evidence>
<evidence type="ECO:0000313" key="6">
    <source>
        <dbReference type="EMBL" id="MFC4542065.1"/>
    </source>
</evidence>
<accession>A0ABD5PNG0</accession>
<dbReference type="Proteomes" id="UP001595898">
    <property type="component" value="Unassembled WGS sequence"/>
</dbReference>
<dbReference type="RefSeq" id="WP_250141471.1">
    <property type="nucleotide sequence ID" value="NZ_JALIQP010000004.1"/>
</dbReference>
<dbReference type="Gene3D" id="1.10.10.10">
    <property type="entry name" value="Winged helix-like DNA-binding domain superfamily/Winged helix DNA-binding domain"/>
    <property type="match status" value="1"/>
</dbReference>
<protein>
    <submittedName>
        <fullName evidence="6">Helix-turn-helix domain-containing protein</fullName>
    </submittedName>
</protein>
<feature type="domain" description="HTH bat-type" evidence="4">
    <location>
        <begin position="151"/>
        <end position="201"/>
    </location>
</feature>
<proteinExistence type="predicted"/>
<dbReference type="EMBL" id="JBHSFA010000005">
    <property type="protein sequence ID" value="MFC4542065.1"/>
    <property type="molecule type" value="Genomic_DNA"/>
</dbReference>
<evidence type="ECO:0000256" key="1">
    <source>
        <dbReference type="ARBA" id="ARBA00023015"/>
    </source>
</evidence>
<keyword evidence="7" id="KW-1185">Reference proteome</keyword>
<feature type="compositionally biased region" description="Polar residues" evidence="3">
    <location>
        <begin position="1"/>
        <end position="12"/>
    </location>
</feature>
<feature type="region of interest" description="Disordered" evidence="3">
    <location>
        <begin position="1"/>
        <end position="25"/>
    </location>
</feature>
<comment type="caution">
    <text evidence="6">The sequence shown here is derived from an EMBL/GenBank/DDBJ whole genome shotgun (WGS) entry which is preliminary data.</text>
</comment>
<reference evidence="6 7" key="1">
    <citation type="journal article" date="2019" name="Int. J. Syst. Evol. Microbiol.">
        <title>The Global Catalogue of Microorganisms (GCM) 10K type strain sequencing project: providing services to taxonomists for standard genome sequencing and annotation.</title>
        <authorList>
            <consortium name="The Broad Institute Genomics Platform"/>
            <consortium name="The Broad Institute Genome Sequencing Center for Infectious Disease"/>
            <person name="Wu L."/>
            <person name="Ma J."/>
        </authorList>
    </citation>
    <scope>NUCLEOTIDE SEQUENCE [LARGE SCALE GENOMIC DNA]</scope>
    <source>
        <strain evidence="6 7">WLHS5</strain>
    </source>
</reference>
<dbReference type="Pfam" id="PF04967">
    <property type="entry name" value="HTH_10"/>
    <property type="match status" value="1"/>
</dbReference>
<dbReference type="InterPro" id="IPR007050">
    <property type="entry name" value="HTH_bacterioopsin"/>
</dbReference>
<dbReference type="PANTHER" id="PTHR34236:SF1">
    <property type="entry name" value="DIMETHYL SULFOXIDE REDUCTASE TRANSCRIPTIONAL ACTIVATOR"/>
    <property type="match status" value="1"/>
</dbReference>
<dbReference type="InterPro" id="IPR036388">
    <property type="entry name" value="WH-like_DNA-bd_sf"/>
</dbReference>